<accession>A0A2T7CAP8</accession>
<gene>
    <name evidence="1" type="ORF">GQ55_9G421100</name>
</gene>
<dbReference type="PANTHER" id="PTHR11697">
    <property type="entry name" value="GENERAL TRANSCRIPTION FACTOR 2-RELATED ZINC FINGER PROTEIN"/>
    <property type="match status" value="1"/>
</dbReference>
<sequence length="165" mass="18892">MRGDIKELKTLIMQESPSAYYIHFFAHQLQLVLVAVAKGNNDCVWFFDQVSLLLNIVGVSCKRHGMLRARIENLMRALDCGELETGSGLNQEMGLARPGDTRWSSHYKAVCNIIAMYPIIREVLFTLGEDTTVRADWTKSVCKEGSKIFLMQSHLLKRQRKEWNT</sequence>
<dbReference type="STRING" id="1504633.A0A2T7CAP8"/>
<evidence type="ECO:0000313" key="2">
    <source>
        <dbReference type="Proteomes" id="UP000244336"/>
    </source>
</evidence>
<protein>
    <recommendedName>
        <fullName evidence="3">DUF4371 domain-containing protein</fullName>
    </recommendedName>
</protein>
<name>A0A2T7CAP8_9POAL</name>
<dbReference type="EMBL" id="CM009757">
    <property type="protein sequence ID" value="PUZ40404.1"/>
    <property type="molecule type" value="Genomic_DNA"/>
</dbReference>
<dbReference type="Proteomes" id="UP000244336">
    <property type="component" value="Chromosome 9"/>
</dbReference>
<organism evidence="1 2">
    <name type="scientific">Panicum hallii var. hallii</name>
    <dbReference type="NCBI Taxonomy" id="1504633"/>
    <lineage>
        <taxon>Eukaryota</taxon>
        <taxon>Viridiplantae</taxon>
        <taxon>Streptophyta</taxon>
        <taxon>Embryophyta</taxon>
        <taxon>Tracheophyta</taxon>
        <taxon>Spermatophyta</taxon>
        <taxon>Magnoliopsida</taxon>
        <taxon>Liliopsida</taxon>
        <taxon>Poales</taxon>
        <taxon>Poaceae</taxon>
        <taxon>PACMAD clade</taxon>
        <taxon>Panicoideae</taxon>
        <taxon>Panicodae</taxon>
        <taxon>Paniceae</taxon>
        <taxon>Panicinae</taxon>
        <taxon>Panicum</taxon>
        <taxon>Panicum sect. Panicum</taxon>
    </lineage>
</organism>
<dbReference type="Gramene" id="PUZ40404">
    <property type="protein sequence ID" value="PUZ40404"/>
    <property type="gene ID" value="GQ55_9G421100"/>
</dbReference>
<proteinExistence type="predicted"/>
<reference evidence="1 2" key="1">
    <citation type="submission" date="2018-04" db="EMBL/GenBank/DDBJ databases">
        <title>WGS assembly of Panicum hallii var. hallii HAL2.</title>
        <authorList>
            <person name="Lovell J."/>
            <person name="Jenkins J."/>
            <person name="Lowry D."/>
            <person name="Mamidi S."/>
            <person name="Sreedasyam A."/>
            <person name="Weng X."/>
            <person name="Barry K."/>
            <person name="Bonette J."/>
            <person name="Campitelli B."/>
            <person name="Daum C."/>
            <person name="Gordon S."/>
            <person name="Gould B."/>
            <person name="Lipzen A."/>
            <person name="MacQueen A."/>
            <person name="Palacio-Mejia J."/>
            <person name="Plott C."/>
            <person name="Shakirov E."/>
            <person name="Shu S."/>
            <person name="Yoshinaga Y."/>
            <person name="Zane M."/>
            <person name="Rokhsar D."/>
            <person name="Grimwood J."/>
            <person name="Schmutz J."/>
            <person name="Juenger T."/>
        </authorList>
    </citation>
    <scope>NUCLEOTIDE SEQUENCE [LARGE SCALE GENOMIC DNA]</scope>
    <source>
        <strain evidence="2">cv. HAL2</strain>
    </source>
</reference>
<dbReference type="AlphaFoldDB" id="A0A2T7CAP8"/>
<dbReference type="PANTHER" id="PTHR11697:SF230">
    <property type="entry name" value="ZINC FINGER, MYM DOMAIN CONTAINING 1"/>
    <property type="match status" value="1"/>
</dbReference>
<evidence type="ECO:0008006" key="3">
    <source>
        <dbReference type="Google" id="ProtNLM"/>
    </source>
</evidence>
<dbReference type="InterPro" id="IPR055298">
    <property type="entry name" value="AtLOH3-like"/>
</dbReference>
<evidence type="ECO:0000313" key="1">
    <source>
        <dbReference type="EMBL" id="PUZ40404.1"/>
    </source>
</evidence>
<keyword evidence="2" id="KW-1185">Reference proteome</keyword>
<dbReference type="OrthoDB" id="678367at2759"/>